<name>A0A370KXI0_9HYPH</name>
<dbReference type="OrthoDB" id="8002257at2"/>
<proteinExistence type="predicted"/>
<organism evidence="1 2">
    <name type="scientific">Bosea caraganae</name>
    <dbReference type="NCBI Taxonomy" id="2763117"/>
    <lineage>
        <taxon>Bacteria</taxon>
        <taxon>Pseudomonadati</taxon>
        <taxon>Pseudomonadota</taxon>
        <taxon>Alphaproteobacteria</taxon>
        <taxon>Hyphomicrobiales</taxon>
        <taxon>Boseaceae</taxon>
        <taxon>Bosea</taxon>
    </lineage>
</organism>
<accession>A0A370KXI0</accession>
<protein>
    <submittedName>
        <fullName evidence="1">Uncharacterized protein</fullName>
    </submittedName>
</protein>
<keyword evidence="2" id="KW-1185">Reference proteome</keyword>
<dbReference type="EMBL" id="QQTP01000030">
    <property type="protein sequence ID" value="RDJ19709.1"/>
    <property type="molecule type" value="Genomic_DNA"/>
</dbReference>
<sequence>MKVMLVAFVSAVILAAGAGFLLNSRVQETADERFVGAGTELRHSEAGSNLVGKNWSGLNFPSATQ</sequence>
<gene>
    <name evidence="1" type="ORF">DWE98_28480</name>
</gene>
<dbReference type="RefSeq" id="WP_114832799.1">
    <property type="nucleotide sequence ID" value="NZ_QQTO01000024.1"/>
</dbReference>
<evidence type="ECO:0000313" key="1">
    <source>
        <dbReference type="EMBL" id="RDJ19709.1"/>
    </source>
</evidence>
<comment type="caution">
    <text evidence="1">The sequence shown here is derived from an EMBL/GenBank/DDBJ whole genome shotgun (WGS) entry which is preliminary data.</text>
</comment>
<dbReference type="AlphaFoldDB" id="A0A370KXI0"/>
<evidence type="ECO:0000313" key="2">
    <source>
        <dbReference type="Proteomes" id="UP000255207"/>
    </source>
</evidence>
<dbReference type="Proteomes" id="UP000255207">
    <property type="component" value="Unassembled WGS sequence"/>
</dbReference>
<reference evidence="2" key="1">
    <citation type="submission" date="2018-07" db="EMBL/GenBank/DDBJ databases">
        <authorList>
            <person name="Safronova V.I."/>
            <person name="Chirak E.R."/>
            <person name="Sazanova A.L."/>
        </authorList>
    </citation>
    <scope>NUCLEOTIDE SEQUENCE [LARGE SCALE GENOMIC DNA]</scope>
    <source>
        <strain evidence="2">RCAM04685</strain>
    </source>
</reference>